<dbReference type="GO" id="GO:0140053">
    <property type="term" value="P:mitochondrial gene expression"/>
    <property type="evidence" value="ECO:0007669"/>
    <property type="project" value="TreeGrafter"/>
</dbReference>
<name>A0A139AM01_GONPJ</name>
<sequence length="860" mass="95789">MSYPPLPTHIPSSTNTITHLPLLRLLRTHLPRASLHLYWTLVFHHEYLEPAAALEVVGARVAVGDLEGAVRDLRRWPAKLPSDAPFLEVLRHLALSPEAGTAIRLAREVESILAVNFAPISRRALQYFCLIELPTPLGRRVASRQSLARADGYFSQIKDIHMNRAVGGLQAQENVDLAALLLYSHARTESWVPVSRYWDLILRMSKGDESAVPPLALVGMIMYHSRAETSDEAEGNVDVVSRLPEATRYYELLRKLHPGHPIDPFASIKLAHKLARARSLRPLVPLIVDATSNARAAWSNAGVYRILYRTSEFASPGILFAMLRRFQRNMTLDSELYAPLFGACRRAKNWVVLREAWREVWEDVVVARGQKISPKCAVAVVGALAKGVVEIPTDLWETLDLPEPLPASYNPVPEPGEEWPSGTPPPAKVVMRTLFVLHRAHDMPQEWFTATSIVGMFSRLGKIGEAKRIFRMVQKDTTAPPPRAVLNAVLLGYVRNKDREGAWRWAQESGLVTVKDGVADITAGDLWTMNKFLQMSLKTGESHALKGDLGSEFTRAVDTVTYNTLASNELERIPAPHRSTGNEDFGAKAALQIISAVDGREHFPTHVTHGILVNAFVRQGNIDRASRIVERSAELGFIVASETWTILIGGVVKHATNRKDGKRTIHKGHARRALSPAYDLLEKFEQPFRGSASVHVLTEIVAGHLRLGQIRQAVLLAEQYALEHQVKPDKLLTNLFWLGLVNCKTGVNHLLRKHIRGEGSNPPSHRLSTGLHRLLNVADRITALCPPDHLRRCTPLLDFYCAIAELKSGKSLPHSPEVRAFNILQRNWEGLEHTKPVKGIGVSHRVRARVRAVLDKTNDG</sequence>
<dbReference type="Gene3D" id="1.25.40.10">
    <property type="entry name" value="Tetratricopeptide repeat domain"/>
    <property type="match status" value="1"/>
</dbReference>
<evidence type="ECO:0000313" key="2">
    <source>
        <dbReference type="Proteomes" id="UP000070544"/>
    </source>
</evidence>
<evidence type="ECO:0008006" key="3">
    <source>
        <dbReference type="Google" id="ProtNLM"/>
    </source>
</evidence>
<reference evidence="1 2" key="1">
    <citation type="journal article" date="2015" name="Genome Biol. Evol.">
        <title>Phylogenomic analyses indicate that early fungi evolved digesting cell walls of algal ancestors of land plants.</title>
        <authorList>
            <person name="Chang Y."/>
            <person name="Wang S."/>
            <person name="Sekimoto S."/>
            <person name="Aerts A.L."/>
            <person name="Choi C."/>
            <person name="Clum A."/>
            <person name="LaButti K.M."/>
            <person name="Lindquist E.A."/>
            <person name="Yee Ngan C."/>
            <person name="Ohm R.A."/>
            <person name="Salamov A.A."/>
            <person name="Grigoriev I.V."/>
            <person name="Spatafora J.W."/>
            <person name="Berbee M.L."/>
        </authorList>
    </citation>
    <scope>NUCLEOTIDE SEQUENCE [LARGE SCALE GENOMIC DNA]</scope>
    <source>
        <strain evidence="1 2">JEL478</strain>
    </source>
</reference>
<dbReference type="Proteomes" id="UP000070544">
    <property type="component" value="Unassembled WGS sequence"/>
</dbReference>
<dbReference type="InterPro" id="IPR011990">
    <property type="entry name" value="TPR-like_helical_dom_sf"/>
</dbReference>
<proteinExistence type="predicted"/>
<accession>A0A139AM01</accession>
<protein>
    <recommendedName>
        <fullName evidence="3">Pentacotripeptide-repeat region of PRORP domain-containing protein</fullName>
    </recommendedName>
</protein>
<dbReference type="AlphaFoldDB" id="A0A139AM01"/>
<dbReference type="OrthoDB" id="185373at2759"/>
<keyword evidence="2" id="KW-1185">Reference proteome</keyword>
<dbReference type="GO" id="GO:0003729">
    <property type="term" value="F:mRNA binding"/>
    <property type="evidence" value="ECO:0007669"/>
    <property type="project" value="TreeGrafter"/>
</dbReference>
<gene>
    <name evidence="1" type="ORF">M427DRAFT_246610</name>
</gene>
<dbReference type="EMBL" id="KQ965745">
    <property type="protein sequence ID" value="KXS17800.1"/>
    <property type="molecule type" value="Genomic_DNA"/>
</dbReference>
<dbReference type="PANTHER" id="PTHR47938">
    <property type="entry name" value="RESPIRATORY COMPLEX I CHAPERONE (CIA84), PUTATIVE (AFU_ORTHOLOGUE AFUA_2G06020)-RELATED"/>
    <property type="match status" value="1"/>
</dbReference>
<organism evidence="1 2">
    <name type="scientific">Gonapodya prolifera (strain JEL478)</name>
    <name type="common">Monoblepharis prolifera</name>
    <dbReference type="NCBI Taxonomy" id="1344416"/>
    <lineage>
        <taxon>Eukaryota</taxon>
        <taxon>Fungi</taxon>
        <taxon>Fungi incertae sedis</taxon>
        <taxon>Chytridiomycota</taxon>
        <taxon>Chytridiomycota incertae sedis</taxon>
        <taxon>Monoblepharidomycetes</taxon>
        <taxon>Monoblepharidales</taxon>
        <taxon>Gonapodyaceae</taxon>
        <taxon>Gonapodya</taxon>
    </lineage>
</organism>
<dbReference type="GO" id="GO:0005739">
    <property type="term" value="C:mitochondrion"/>
    <property type="evidence" value="ECO:0007669"/>
    <property type="project" value="TreeGrafter"/>
</dbReference>
<dbReference type="PANTHER" id="PTHR47938:SF35">
    <property type="entry name" value="PENTATRICOPEPTIDE REPEAT-CONTAINING PROTEIN 4, MITOCHONDRIAL-RELATED"/>
    <property type="match status" value="1"/>
</dbReference>
<dbReference type="STRING" id="1344416.A0A139AM01"/>
<evidence type="ECO:0000313" key="1">
    <source>
        <dbReference type="EMBL" id="KXS17800.1"/>
    </source>
</evidence>